<name>A0A2A8D610_9MICC</name>
<dbReference type="HAMAP" id="MF_00528">
    <property type="entry name" value="Maf"/>
    <property type="match status" value="1"/>
</dbReference>
<evidence type="ECO:0000313" key="6">
    <source>
        <dbReference type="Proteomes" id="UP000219947"/>
    </source>
</evidence>
<feature type="compositionally biased region" description="Low complexity" evidence="4">
    <location>
        <begin position="1"/>
        <end position="16"/>
    </location>
</feature>
<feature type="active site" description="Proton acceptor" evidence="3">
    <location>
        <position position="105"/>
    </location>
</feature>
<comment type="similarity">
    <text evidence="3">Belongs to the Maf family.</text>
</comment>
<dbReference type="AlphaFoldDB" id="A0A2A8D610"/>
<dbReference type="GO" id="GO:0005737">
    <property type="term" value="C:cytoplasm"/>
    <property type="evidence" value="ECO:0007669"/>
    <property type="project" value="UniProtKB-SubCell"/>
</dbReference>
<comment type="subcellular location">
    <subcellularLocation>
        <location evidence="3">Cytoplasm</location>
    </subcellularLocation>
</comment>
<accession>A0A2A8D610</accession>
<dbReference type="GO" id="GO:0009117">
    <property type="term" value="P:nucleotide metabolic process"/>
    <property type="evidence" value="ECO:0007669"/>
    <property type="project" value="UniProtKB-KW"/>
</dbReference>
<keyword evidence="3" id="KW-0546">Nucleotide metabolism</keyword>
<evidence type="ECO:0000256" key="4">
    <source>
        <dbReference type="SAM" id="MobiDB-lite"/>
    </source>
</evidence>
<organism evidence="5 6">
    <name type="scientific">Rothia dentocariosa</name>
    <dbReference type="NCBI Taxonomy" id="2047"/>
    <lineage>
        <taxon>Bacteria</taxon>
        <taxon>Bacillati</taxon>
        <taxon>Actinomycetota</taxon>
        <taxon>Actinomycetes</taxon>
        <taxon>Micrococcales</taxon>
        <taxon>Micrococcaceae</taxon>
        <taxon>Rothia</taxon>
    </lineage>
</organism>
<dbReference type="InterPro" id="IPR003697">
    <property type="entry name" value="Maf-like"/>
</dbReference>
<dbReference type="SUPFAM" id="SSF52972">
    <property type="entry name" value="ITPase-like"/>
    <property type="match status" value="1"/>
</dbReference>
<dbReference type="PANTHER" id="PTHR43213">
    <property type="entry name" value="BIFUNCTIONAL DTTP/UTP PYROPHOSPHATASE/METHYLTRANSFERASE PROTEIN-RELATED"/>
    <property type="match status" value="1"/>
</dbReference>
<dbReference type="PANTHER" id="PTHR43213:SF5">
    <property type="entry name" value="BIFUNCTIONAL DTTP_UTP PYROPHOSPHATASE_METHYLTRANSFERASE PROTEIN-RELATED"/>
    <property type="match status" value="1"/>
</dbReference>
<dbReference type="InterPro" id="IPR029001">
    <property type="entry name" value="ITPase-like_fam"/>
</dbReference>
<comment type="cofactor">
    <cofactor evidence="1 3">
        <name>a divalent metal cation</name>
        <dbReference type="ChEBI" id="CHEBI:60240"/>
    </cofactor>
</comment>
<dbReference type="GO" id="GO:0047429">
    <property type="term" value="F:nucleoside triphosphate diphosphatase activity"/>
    <property type="evidence" value="ECO:0007669"/>
    <property type="project" value="UniProtKB-EC"/>
</dbReference>
<keyword evidence="6" id="KW-1185">Reference proteome</keyword>
<dbReference type="Gene3D" id="3.90.950.10">
    <property type="match status" value="1"/>
</dbReference>
<evidence type="ECO:0000256" key="3">
    <source>
        <dbReference type="HAMAP-Rule" id="MF_00528"/>
    </source>
</evidence>
<evidence type="ECO:0000256" key="2">
    <source>
        <dbReference type="ARBA" id="ARBA00022801"/>
    </source>
</evidence>
<protein>
    <recommendedName>
        <fullName evidence="3">Nucleoside triphosphate pyrophosphatase</fullName>
        <ecNumber evidence="3">3.6.1.9</ecNumber>
    </recommendedName>
    <alternativeName>
        <fullName evidence="3">Nucleotide pyrophosphatase</fullName>
        <shortName evidence="3">Nucleotide PPase</shortName>
    </alternativeName>
</protein>
<sequence length="244" mass="25590">MTSQSSVPSGASHSASKPAPRLILASASPARKKLLEDSGIMFDIHVSDVDEDGVLASAAQRAREESRTDLTPAEVSGILAEAKARAVADSLAAQGIVNAFVLGCDSVFEFESVAYGKPHTPEKARERIAAMSGRSGVLHTGHCLIDLRDGIGETKDKQLPAIQQVRSATVNFAPMSAAEVDAYVATGEPLHVAGSFTLDGYGAAFIQGICGEPHTVIGLSVNALKEMLSQYGISISFFWKSSSD</sequence>
<evidence type="ECO:0000256" key="1">
    <source>
        <dbReference type="ARBA" id="ARBA00001968"/>
    </source>
</evidence>
<gene>
    <name evidence="5" type="ORF">CRM92_06335</name>
</gene>
<reference evidence="5" key="1">
    <citation type="submission" date="2017-10" db="EMBL/GenBank/DDBJ databases">
        <title>Kefir isolates.</title>
        <authorList>
            <person name="Kim Y."/>
            <person name="Blasche S."/>
        </authorList>
    </citation>
    <scope>NUCLEOTIDE SEQUENCE [LARGE SCALE GENOMIC DNA]</scope>
    <source>
        <strain evidence="5">OG2-2</strain>
    </source>
</reference>
<evidence type="ECO:0000313" key="5">
    <source>
        <dbReference type="EMBL" id="PEN16294.1"/>
    </source>
</evidence>
<comment type="caution">
    <text evidence="5">The sequence shown here is derived from an EMBL/GenBank/DDBJ whole genome shotgun (WGS) entry which is preliminary data.</text>
</comment>
<comment type="caution">
    <text evidence="3">Lacks conserved residue(s) required for the propagation of feature annotation.</text>
</comment>
<dbReference type="PIRSF" id="PIRSF006305">
    <property type="entry name" value="Maf"/>
    <property type="match status" value="1"/>
</dbReference>
<comment type="catalytic activity">
    <reaction evidence="3">
        <text>a 2'-deoxyribonucleoside 5'-triphosphate + H2O = a 2'-deoxyribonucleoside 5'-phosphate + diphosphate + H(+)</text>
        <dbReference type="Rhea" id="RHEA:44644"/>
        <dbReference type="ChEBI" id="CHEBI:15377"/>
        <dbReference type="ChEBI" id="CHEBI:15378"/>
        <dbReference type="ChEBI" id="CHEBI:33019"/>
        <dbReference type="ChEBI" id="CHEBI:61560"/>
        <dbReference type="ChEBI" id="CHEBI:65317"/>
        <dbReference type="EC" id="3.6.1.9"/>
    </reaction>
</comment>
<comment type="function">
    <text evidence="3">Nucleoside triphosphate pyrophosphatase. May have a dual role in cell division arrest and in preventing the incorporation of modified nucleotides into cellular nucleic acids.</text>
</comment>
<dbReference type="EC" id="3.6.1.9" evidence="3"/>
<dbReference type="Proteomes" id="UP000219947">
    <property type="component" value="Unassembled WGS sequence"/>
</dbReference>
<proteinExistence type="inferred from homology"/>
<keyword evidence="2 3" id="KW-0378">Hydrolase</keyword>
<dbReference type="NCBIfam" id="TIGR00172">
    <property type="entry name" value="maf"/>
    <property type="match status" value="1"/>
</dbReference>
<dbReference type="Pfam" id="PF02545">
    <property type="entry name" value="Maf"/>
    <property type="match status" value="1"/>
</dbReference>
<dbReference type="RefSeq" id="WP_070659833.1">
    <property type="nucleotide sequence ID" value="NZ_CAJPNU010000005.1"/>
</dbReference>
<comment type="catalytic activity">
    <reaction evidence="3">
        <text>a ribonucleoside 5'-triphosphate + H2O = a ribonucleoside 5'-phosphate + diphosphate + H(+)</text>
        <dbReference type="Rhea" id="RHEA:23996"/>
        <dbReference type="ChEBI" id="CHEBI:15377"/>
        <dbReference type="ChEBI" id="CHEBI:15378"/>
        <dbReference type="ChEBI" id="CHEBI:33019"/>
        <dbReference type="ChEBI" id="CHEBI:58043"/>
        <dbReference type="ChEBI" id="CHEBI:61557"/>
        <dbReference type="EC" id="3.6.1.9"/>
    </reaction>
</comment>
<dbReference type="CDD" id="cd00555">
    <property type="entry name" value="Maf"/>
    <property type="match status" value="1"/>
</dbReference>
<keyword evidence="3" id="KW-0963">Cytoplasm</keyword>
<dbReference type="EMBL" id="PDEV01000002">
    <property type="protein sequence ID" value="PEN16294.1"/>
    <property type="molecule type" value="Genomic_DNA"/>
</dbReference>
<feature type="region of interest" description="Disordered" evidence="4">
    <location>
        <begin position="1"/>
        <end position="20"/>
    </location>
</feature>